<dbReference type="PANTHER" id="PTHR47893:SF1">
    <property type="entry name" value="REGULATORY PROTEIN PCHR"/>
    <property type="match status" value="1"/>
</dbReference>
<sequence length="337" mass="36170">MGGACSDKETGGQPLKARVAPGVELFQDAEGFFELRISSPIGSGSMRGRALSSGLFAALVDFTCTRCPNIPSNPPLQLPSFSNGVWLTVNLCWEGRCEVDIPDGGLGVVAAGDLCASYSRKRPAEFRYPSGRYRGVELFVNERVAEEPAFSLLGKGENAVQRIAREAGPAAVIANDTELNGRMEHLAALLDANDDALAKYEILGLLLGLQRRDLSTAKPRFLLTRAQMGMAAAARDEMERALGARHDARTMAAAFGVSAASLNEYFARAYGSTIAAYLRRRRMEEAATQLTQGAKVTEAAAFVGYANPSKFAAAFKKAYGVPPREWRRESGVRPGGV</sequence>
<dbReference type="InterPro" id="IPR018060">
    <property type="entry name" value="HTH_AraC"/>
</dbReference>
<evidence type="ECO:0000256" key="2">
    <source>
        <dbReference type="ARBA" id="ARBA00023125"/>
    </source>
</evidence>
<dbReference type="GO" id="GO:0043565">
    <property type="term" value="F:sequence-specific DNA binding"/>
    <property type="evidence" value="ECO:0007669"/>
    <property type="project" value="InterPro"/>
</dbReference>
<dbReference type="PANTHER" id="PTHR47893">
    <property type="entry name" value="REGULATORY PROTEIN PCHR"/>
    <property type="match status" value="1"/>
</dbReference>
<dbReference type="OrthoDB" id="5949386at2"/>
<dbReference type="AlphaFoldDB" id="A0A5K1IE25"/>
<accession>A0A5K1IE25</accession>
<dbReference type="SUPFAM" id="SSF46689">
    <property type="entry name" value="Homeodomain-like"/>
    <property type="match status" value="1"/>
</dbReference>
<dbReference type="InterPro" id="IPR009057">
    <property type="entry name" value="Homeodomain-like_sf"/>
</dbReference>
<keyword evidence="2" id="KW-0238">DNA-binding</keyword>
<dbReference type="InterPro" id="IPR053142">
    <property type="entry name" value="PchR_regulatory_protein"/>
</dbReference>
<feature type="domain" description="HTH araC/xylS-type" evidence="4">
    <location>
        <begin position="232"/>
        <end position="329"/>
    </location>
</feature>
<keyword evidence="3" id="KW-0804">Transcription</keyword>
<dbReference type="Gene3D" id="1.10.10.60">
    <property type="entry name" value="Homeodomain-like"/>
    <property type="match status" value="1"/>
</dbReference>
<keyword evidence="1" id="KW-0805">Transcription regulation</keyword>
<dbReference type="PRINTS" id="PR00032">
    <property type="entry name" value="HTHARAC"/>
</dbReference>
<dbReference type="Proteomes" id="UP000361836">
    <property type="component" value="Unassembled WGS sequence"/>
</dbReference>
<name>A0A5K1IE25_9ACTN</name>
<dbReference type="InterPro" id="IPR020449">
    <property type="entry name" value="Tscrpt_reg_AraC-type_HTH"/>
</dbReference>
<keyword evidence="6" id="KW-1185">Reference proteome</keyword>
<proteinExistence type="predicted"/>
<dbReference type="PROSITE" id="PS01124">
    <property type="entry name" value="HTH_ARAC_FAMILY_2"/>
    <property type="match status" value="1"/>
</dbReference>
<dbReference type="SMART" id="SM00342">
    <property type="entry name" value="HTH_ARAC"/>
    <property type="match status" value="1"/>
</dbReference>
<reference evidence="5 6" key="1">
    <citation type="submission" date="2019-10" db="EMBL/GenBank/DDBJ databases">
        <authorList>
            <person name="Wolf R A."/>
        </authorList>
    </citation>
    <scope>NUCLEOTIDE SEQUENCE [LARGE SCALE GENOMIC DNA]</scope>
    <source>
        <strain evidence="5">Collinsella_aerofaciens_MC2</strain>
    </source>
</reference>
<dbReference type="RefSeq" id="WP_152073776.1">
    <property type="nucleotide sequence ID" value="NZ_CAAKNU010000015.1"/>
</dbReference>
<evidence type="ECO:0000313" key="6">
    <source>
        <dbReference type="Proteomes" id="UP000361836"/>
    </source>
</evidence>
<dbReference type="Pfam" id="PF12833">
    <property type="entry name" value="HTH_18"/>
    <property type="match status" value="1"/>
</dbReference>
<evidence type="ECO:0000259" key="4">
    <source>
        <dbReference type="PROSITE" id="PS01124"/>
    </source>
</evidence>
<protein>
    <submittedName>
        <fullName evidence="5">Regulatory protein PchR</fullName>
    </submittedName>
</protein>
<evidence type="ECO:0000256" key="3">
    <source>
        <dbReference type="ARBA" id="ARBA00023163"/>
    </source>
</evidence>
<evidence type="ECO:0000256" key="1">
    <source>
        <dbReference type="ARBA" id="ARBA00023015"/>
    </source>
</evidence>
<organism evidence="5 6">
    <name type="scientific">Collinsella aerofaciens</name>
    <dbReference type="NCBI Taxonomy" id="74426"/>
    <lineage>
        <taxon>Bacteria</taxon>
        <taxon>Bacillati</taxon>
        <taxon>Actinomycetota</taxon>
        <taxon>Coriobacteriia</taxon>
        <taxon>Coriobacteriales</taxon>
        <taxon>Coriobacteriaceae</taxon>
        <taxon>Collinsella</taxon>
    </lineage>
</organism>
<evidence type="ECO:0000313" key="5">
    <source>
        <dbReference type="EMBL" id="VWL93125.1"/>
    </source>
</evidence>
<dbReference type="EMBL" id="CABWIE010000013">
    <property type="protein sequence ID" value="VWL93125.1"/>
    <property type="molecule type" value="Genomic_DNA"/>
</dbReference>
<dbReference type="GO" id="GO:0003700">
    <property type="term" value="F:DNA-binding transcription factor activity"/>
    <property type="evidence" value="ECO:0007669"/>
    <property type="project" value="InterPro"/>
</dbReference>
<gene>
    <name evidence="5" type="primary">pchR</name>
    <name evidence="5" type="ORF">KCJAJFAP_02141</name>
</gene>